<dbReference type="EMBL" id="JAEFBJ010000007">
    <property type="protein sequence ID" value="KAG7589759.1"/>
    <property type="molecule type" value="Genomic_DNA"/>
</dbReference>
<dbReference type="Proteomes" id="UP000694251">
    <property type="component" value="Chromosome 7"/>
</dbReference>
<proteinExistence type="predicted"/>
<accession>A0A8T2BTE5</accession>
<sequence>MVLLLDQGLIKEHDTPARLLEEKSSSFSKIVAEYTASSDSRSRRSADEIS</sequence>
<evidence type="ECO:0000313" key="1">
    <source>
        <dbReference type="EMBL" id="KAG7589759.1"/>
    </source>
</evidence>
<keyword evidence="2" id="KW-1185">Reference proteome</keyword>
<protein>
    <submittedName>
        <fullName evidence="1">Uncharacterized protein</fullName>
    </submittedName>
</protein>
<reference evidence="1 2" key="1">
    <citation type="submission" date="2020-12" db="EMBL/GenBank/DDBJ databases">
        <title>Concerted genomic and epigenomic changes stabilize Arabidopsis allopolyploids.</title>
        <authorList>
            <person name="Chen Z."/>
        </authorList>
    </citation>
    <scope>NUCLEOTIDE SEQUENCE [LARGE SCALE GENOMIC DNA]</scope>
    <source>
        <strain evidence="1">As9502</strain>
        <tissue evidence="1">Leaf</tissue>
    </source>
</reference>
<dbReference type="OrthoDB" id="6500128at2759"/>
<gene>
    <name evidence="1" type="ORF">ISN44_As07g019990</name>
</gene>
<name>A0A8T2BTE5_ARASU</name>
<organism evidence="1 2">
    <name type="scientific">Arabidopsis suecica</name>
    <name type="common">Swedish thale-cress</name>
    <name type="synonym">Cardaminopsis suecica</name>
    <dbReference type="NCBI Taxonomy" id="45249"/>
    <lineage>
        <taxon>Eukaryota</taxon>
        <taxon>Viridiplantae</taxon>
        <taxon>Streptophyta</taxon>
        <taxon>Embryophyta</taxon>
        <taxon>Tracheophyta</taxon>
        <taxon>Spermatophyta</taxon>
        <taxon>Magnoliopsida</taxon>
        <taxon>eudicotyledons</taxon>
        <taxon>Gunneridae</taxon>
        <taxon>Pentapetalae</taxon>
        <taxon>rosids</taxon>
        <taxon>malvids</taxon>
        <taxon>Brassicales</taxon>
        <taxon>Brassicaceae</taxon>
        <taxon>Camelineae</taxon>
        <taxon>Arabidopsis</taxon>
    </lineage>
</organism>
<evidence type="ECO:0000313" key="2">
    <source>
        <dbReference type="Proteomes" id="UP000694251"/>
    </source>
</evidence>
<comment type="caution">
    <text evidence="1">The sequence shown here is derived from an EMBL/GenBank/DDBJ whole genome shotgun (WGS) entry which is preliminary data.</text>
</comment>
<dbReference type="AlphaFoldDB" id="A0A8T2BTE5"/>
<feature type="non-terminal residue" evidence="1">
    <location>
        <position position="1"/>
    </location>
</feature>